<keyword evidence="5" id="KW-0677">Repeat</keyword>
<comment type="subcellular location">
    <subcellularLocation>
        <location evidence="1">Cell membrane</location>
        <topology evidence="1">Multi-pass membrane protein</topology>
    </subcellularLocation>
</comment>
<dbReference type="PROSITE" id="PS51371">
    <property type="entry name" value="CBS"/>
    <property type="match status" value="2"/>
</dbReference>
<keyword evidence="4 10" id="KW-0812">Transmembrane</keyword>
<dbReference type="Gene3D" id="3.30.465.10">
    <property type="match status" value="1"/>
</dbReference>
<dbReference type="KEGG" id="ace:Acel_0389"/>
<feature type="transmembrane region" description="Helical" evidence="11">
    <location>
        <begin position="59"/>
        <end position="82"/>
    </location>
</feature>
<evidence type="ECO:0000256" key="1">
    <source>
        <dbReference type="ARBA" id="ARBA00004651"/>
    </source>
</evidence>
<dbReference type="Proteomes" id="UP000008221">
    <property type="component" value="Chromosome"/>
</dbReference>
<dbReference type="InterPro" id="IPR044751">
    <property type="entry name" value="Ion_transp-like_CBS"/>
</dbReference>
<gene>
    <name evidence="14" type="ordered locus">Acel_0389</name>
</gene>
<dbReference type="InterPro" id="IPR046342">
    <property type="entry name" value="CBS_dom_sf"/>
</dbReference>
<dbReference type="InterPro" id="IPR002550">
    <property type="entry name" value="CNNM"/>
</dbReference>
<evidence type="ECO:0000313" key="15">
    <source>
        <dbReference type="Proteomes" id="UP000008221"/>
    </source>
</evidence>
<evidence type="ECO:0000256" key="6">
    <source>
        <dbReference type="ARBA" id="ARBA00022989"/>
    </source>
</evidence>
<evidence type="ECO:0000256" key="8">
    <source>
        <dbReference type="ARBA" id="ARBA00023136"/>
    </source>
</evidence>
<comment type="similarity">
    <text evidence="2">Belongs to the UPF0053 family.</text>
</comment>
<organism evidence="14 15">
    <name type="scientific">Acidothermus cellulolyticus (strain ATCC 43068 / DSM 8971 / 11B)</name>
    <dbReference type="NCBI Taxonomy" id="351607"/>
    <lineage>
        <taxon>Bacteria</taxon>
        <taxon>Bacillati</taxon>
        <taxon>Actinomycetota</taxon>
        <taxon>Actinomycetes</taxon>
        <taxon>Acidothermales</taxon>
        <taxon>Acidothermaceae</taxon>
        <taxon>Acidothermus</taxon>
    </lineage>
</organism>
<evidence type="ECO:0000259" key="12">
    <source>
        <dbReference type="PROSITE" id="PS51371"/>
    </source>
</evidence>
<reference evidence="14 15" key="1">
    <citation type="journal article" date="2009" name="Genome Res.">
        <title>Complete genome of the cellulolytic thermophile Acidothermus cellulolyticus 11B provides insights into its ecophysiological and evolutionary adaptations.</title>
        <authorList>
            <person name="Barabote R.D."/>
            <person name="Xie G."/>
            <person name="Leu D.H."/>
            <person name="Normand P."/>
            <person name="Necsulea A."/>
            <person name="Daubin V."/>
            <person name="Medigue C."/>
            <person name="Adney W.S."/>
            <person name="Xu X.C."/>
            <person name="Lapidus A."/>
            <person name="Parales R.E."/>
            <person name="Detter C."/>
            <person name="Pujic P."/>
            <person name="Bruce D."/>
            <person name="Lavire C."/>
            <person name="Challacombe J.F."/>
            <person name="Brettin T.S."/>
            <person name="Berry A.M."/>
        </authorList>
    </citation>
    <scope>NUCLEOTIDE SEQUENCE [LARGE SCALE GENOMIC DNA]</scope>
    <source>
        <strain evidence="15">ATCC 43068 / DSM 8971 / 11B</strain>
    </source>
</reference>
<keyword evidence="6 10" id="KW-1133">Transmembrane helix</keyword>
<dbReference type="Gene3D" id="3.10.580.10">
    <property type="entry name" value="CBS-domain"/>
    <property type="match status" value="1"/>
</dbReference>
<dbReference type="InterPro" id="IPR000644">
    <property type="entry name" value="CBS_dom"/>
</dbReference>
<dbReference type="CDD" id="cd04590">
    <property type="entry name" value="CBS_pair_CorC_HlyC_assoc"/>
    <property type="match status" value="1"/>
</dbReference>
<evidence type="ECO:0000256" key="4">
    <source>
        <dbReference type="ARBA" id="ARBA00022692"/>
    </source>
</evidence>
<sequence>MRSVWVDVVVVIALILLEALFVAAEIALVSLRESQIAALERRGRRGAAVARLARDPNRFLSAVQIAITLTSLLSSAFGAVTLAHATADGLVSLGVTRDTGNVLGFLFVTIAISFVTLVIGELVPKRLALQRAEGTARLIAPTLDRLARFLTPVIALLSVTTNAIVRLLGGDPKAARESMSEEELRGLVTSHEALGRDERQLIDEVFTAGDRRLREVLVPRTEVEFLDATMPVGQALAQLRSTMHSRYPVFRGSHDEIIGMVHVRDLLAAQAENRGRTVRVGDLVRPVKLLPDGLGVLQALSEMRREGHRLAVVVDEYGGTAGIVTLEDLVEEIIGEIRDEHAPDGVDASASGEMIVDGLTHTEDFAEETGIRLPDGPYETVAGFMLAALGHIPGLGEWVDVDGYRFTVAELDGRRVAKIKITRRPTEAGSAARAALGE</sequence>
<keyword evidence="7 9" id="KW-0129">CBS domain</keyword>
<dbReference type="OrthoDB" id="110231at2"/>
<dbReference type="SMART" id="SM00116">
    <property type="entry name" value="CBS"/>
    <property type="match status" value="2"/>
</dbReference>
<keyword evidence="3" id="KW-1003">Cell membrane</keyword>
<dbReference type="FunCoup" id="A0LRV3">
    <property type="interactions" value="4"/>
</dbReference>
<dbReference type="eggNOG" id="COG1253">
    <property type="taxonomic scope" value="Bacteria"/>
</dbReference>
<dbReference type="SMART" id="SM01091">
    <property type="entry name" value="CorC_HlyC"/>
    <property type="match status" value="1"/>
</dbReference>
<evidence type="ECO:0000256" key="5">
    <source>
        <dbReference type="ARBA" id="ARBA00022737"/>
    </source>
</evidence>
<dbReference type="AlphaFoldDB" id="A0LRV3"/>
<feature type="domain" description="CBS" evidence="12">
    <location>
        <begin position="283"/>
        <end position="340"/>
    </location>
</feature>
<evidence type="ECO:0000256" key="9">
    <source>
        <dbReference type="PROSITE-ProRule" id="PRU00703"/>
    </source>
</evidence>
<dbReference type="HOGENOM" id="CLU_015237_4_0_11"/>
<dbReference type="STRING" id="351607.Acel_0389"/>
<dbReference type="InterPro" id="IPR036318">
    <property type="entry name" value="FAD-bd_PCMH-like_sf"/>
</dbReference>
<evidence type="ECO:0008006" key="16">
    <source>
        <dbReference type="Google" id="ProtNLM"/>
    </source>
</evidence>
<dbReference type="Pfam" id="PF03471">
    <property type="entry name" value="CorC_HlyC"/>
    <property type="match status" value="1"/>
</dbReference>
<dbReference type="PROSITE" id="PS51846">
    <property type="entry name" value="CNNM"/>
    <property type="match status" value="1"/>
</dbReference>
<proteinExistence type="inferred from homology"/>
<protein>
    <recommendedName>
        <fullName evidence="16">CBS domain containing protein</fullName>
    </recommendedName>
</protein>
<feature type="transmembrane region" description="Helical" evidence="11">
    <location>
        <begin position="102"/>
        <end position="123"/>
    </location>
</feature>
<feature type="transmembrane region" description="Helical" evidence="11">
    <location>
        <begin position="6"/>
        <end position="31"/>
    </location>
</feature>
<dbReference type="PANTHER" id="PTHR43099">
    <property type="entry name" value="UPF0053 PROTEIN YRKA"/>
    <property type="match status" value="1"/>
</dbReference>
<name>A0LRV3_ACIC1</name>
<evidence type="ECO:0000256" key="7">
    <source>
        <dbReference type="ARBA" id="ARBA00023122"/>
    </source>
</evidence>
<dbReference type="SUPFAM" id="SSF54631">
    <property type="entry name" value="CBS-domain pair"/>
    <property type="match status" value="1"/>
</dbReference>
<feature type="domain" description="CBS" evidence="12">
    <location>
        <begin position="219"/>
        <end position="277"/>
    </location>
</feature>
<dbReference type="Pfam" id="PF00571">
    <property type="entry name" value="CBS"/>
    <property type="match status" value="2"/>
</dbReference>
<dbReference type="FunFam" id="3.10.580.10:FF:000002">
    <property type="entry name" value="Magnesium/cobalt efflux protein CorC"/>
    <property type="match status" value="1"/>
</dbReference>
<dbReference type="GO" id="GO:0005886">
    <property type="term" value="C:plasma membrane"/>
    <property type="evidence" value="ECO:0007669"/>
    <property type="project" value="UniProtKB-SubCell"/>
</dbReference>
<evidence type="ECO:0000259" key="13">
    <source>
        <dbReference type="PROSITE" id="PS51846"/>
    </source>
</evidence>
<dbReference type="RefSeq" id="WP_011719226.1">
    <property type="nucleotide sequence ID" value="NC_008578.1"/>
</dbReference>
<evidence type="ECO:0000256" key="10">
    <source>
        <dbReference type="PROSITE-ProRule" id="PRU01193"/>
    </source>
</evidence>
<dbReference type="Pfam" id="PF01595">
    <property type="entry name" value="CNNM"/>
    <property type="match status" value="1"/>
</dbReference>
<dbReference type="InterPro" id="IPR005170">
    <property type="entry name" value="Transptr-assoc_dom"/>
</dbReference>
<keyword evidence="8 10" id="KW-0472">Membrane</keyword>
<dbReference type="SUPFAM" id="SSF56176">
    <property type="entry name" value="FAD-binding/transporter-associated domain-like"/>
    <property type="match status" value="1"/>
</dbReference>
<dbReference type="EMBL" id="CP000481">
    <property type="protein sequence ID" value="ABK52163.1"/>
    <property type="molecule type" value="Genomic_DNA"/>
</dbReference>
<feature type="domain" description="CNNM transmembrane" evidence="13">
    <location>
        <begin position="1"/>
        <end position="204"/>
    </location>
</feature>
<evidence type="ECO:0000256" key="3">
    <source>
        <dbReference type="ARBA" id="ARBA00022475"/>
    </source>
</evidence>
<dbReference type="GO" id="GO:0050660">
    <property type="term" value="F:flavin adenine dinucleotide binding"/>
    <property type="evidence" value="ECO:0007669"/>
    <property type="project" value="InterPro"/>
</dbReference>
<evidence type="ECO:0000256" key="11">
    <source>
        <dbReference type="SAM" id="Phobius"/>
    </source>
</evidence>
<dbReference type="PANTHER" id="PTHR43099:SF5">
    <property type="entry name" value="HLYC_CORC FAMILY TRANSPORTER"/>
    <property type="match status" value="1"/>
</dbReference>
<accession>A0LRV3</accession>
<dbReference type="InterPro" id="IPR016169">
    <property type="entry name" value="FAD-bd_PCMH_sub2"/>
</dbReference>
<evidence type="ECO:0000313" key="14">
    <source>
        <dbReference type="EMBL" id="ABK52163.1"/>
    </source>
</evidence>
<keyword evidence="15" id="KW-1185">Reference proteome</keyword>
<dbReference type="InParanoid" id="A0LRV3"/>
<dbReference type="InterPro" id="IPR051676">
    <property type="entry name" value="UPF0053_domain"/>
</dbReference>
<evidence type="ECO:0000256" key="2">
    <source>
        <dbReference type="ARBA" id="ARBA00006337"/>
    </source>
</evidence>